<comment type="caution">
    <text evidence="6">The sequence shown here is derived from an EMBL/GenBank/DDBJ whole genome shotgun (WGS) entry which is preliminary data.</text>
</comment>
<keyword evidence="7" id="KW-1185">Reference proteome</keyword>
<evidence type="ECO:0000313" key="6">
    <source>
        <dbReference type="EMBL" id="MFC7148376.1"/>
    </source>
</evidence>
<dbReference type="Proteomes" id="UP001596378">
    <property type="component" value="Unassembled WGS sequence"/>
</dbReference>
<organism evidence="6 7">
    <name type="scientific">Cohnella cellulosilytica</name>
    <dbReference type="NCBI Taxonomy" id="986710"/>
    <lineage>
        <taxon>Bacteria</taxon>
        <taxon>Bacillati</taxon>
        <taxon>Bacillota</taxon>
        <taxon>Bacilli</taxon>
        <taxon>Bacillales</taxon>
        <taxon>Paenibacillaceae</taxon>
        <taxon>Cohnella</taxon>
    </lineage>
</organism>
<dbReference type="EMBL" id="JBHTAI010000004">
    <property type="protein sequence ID" value="MFC7148376.1"/>
    <property type="molecule type" value="Genomic_DNA"/>
</dbReference>
<feature type="coiled-coil region" evidence="4">
    <location>
        <begin position="502"/>
        <end position="543"/>
    </location>
</feature>
<comment type="subunit">
    <text evidence="2">Heterodimer of SbcC and SbcD.</text>
</comment>
<sequence>MKIDKITLKNFRNYHGEVSFDLSRKITILHGDNGFGKSSFFDAIEWCFTSKISRMNGTDTEIKRDIFNKRCKLQENEILSVSIEFEGNILTRWFSVTGNDLGNDYGNTQVTLNSSHGDFYRGQGEIEAFLKEGTLDQTSFGRGSYGQLIKQTFILSQSQVADFVTSEEPSERFRALADIMGFRALLNESDNMKKVHTSLIKQSEAIRNQITSHENLMKGKEEVKQEVDIFELNKKLIDIGITELAIDLDTQIAQTNKQALADKINAEKFLELYEELNLEHVHSVSTIVSQISEKESDYEKLKAREEQLKEFLKRINQRTNSLIKERDNIQKYNQTRMTIQEKEQELASHDRGSLDLNKVTENLNVLRKRASSIEFTLSFQPTIMQNVERQKKLPTNLELSIINEATLKKRKEKLLFLAERLSSIIQDNKDNLLLQLIANIKDIKSYVVANDMEKCPVCSSTPEENLESCIDHNILSYSTKLDRDTSYVSKAISLKSRITNMLAKTDEKINETNNNVTKMNLELDRLKEEYNNYINNNLFSEELIQASAAHLKDELGKVREEIILQQKIIELIISLEKMKEELKDLGSETASKKIKTENEVGNSIERMTKASGRVAKHRTQMESSIQKLSSDIQDDQIILKRLQPFLRTEQYDIPLQSLISKNRDSISRNERKISRLSDINQVQYAIKHNQEIQNQIQEVKQTIEALSNRKTEIDKIAESLKKYKTQLFDFFDSDTKDYLNDNNSPIQKYYRYLNPLPTNNLIQFDGADEKLSIKVVFENGPEESNAQNILSSGQLNVLAISIFLAINEAQNINALDFIAIDDPIQNMDDVNQYSICDVLGQINKQIIFSTHDLDFVKLFLKKNEHKKDDIQVFSFTSPFLTQDKIQHIPC</sequence>
<dbReference type="PANTHER" id="PTHR32114">
    <property type="entry name" value="ABC TRANSPORTER ABCH.3"/>
    <property type="match status" value="1"/>
</dbReference>
<evidence type="ECO:0000313" key="7">
    <source>
        <dbReference type="Proteomes" id="UP001596378"/>
    </source>
</evidence>
<dbReference type="Pfam" id="PF13175">
    <property type="entry name" value="AAA_15"/>
    <property type="match status" value="1"/>
</dbReference>
<keyword evidence="4" id="KW-0175">Coiled coil</keyword>
<comment type="similarity">
    <text evidence="1">Belongs to the SMC family. SbcC subfamily.</text>
</comment>
<evidence type="ECO:0000259" key="5">
    <source>
        <dbReference type="Pfam" id="PF13175"/>
    </source>
</evidence>
<evidence type="ECO:0000256" key="4">
    <source>
        <dbReference type="SAM" id="Coils"/>
    </source>
</evidence>
<evidence type="ECO:0000256" key="1">
    <source>
        <dbReference type="ARBA" id="ARBA00006930"/>
    </source>
</evidence>
<dbReference type="SUPFAM" id="SSF52540">
    <property type="entry name" value="P-loop containing nucleoside triphosphate hydrolases"/>
    <property type="match status" value="1"/>
</dbReference>
<feature type="coiled-coil region" evidence="4">
    <location>
        <begin position="689"/>
        <end position="716"/>
    </location>
</feature>
<evidence type="ECO:0000256" key="3">
    <source>
        <dbReference type="ARBA" id="ARBA00013368"/>
    </source>
</evidence>
<dbReference type="InterPro" id="IPR041685">
    <property type="entry name" value="AAA_GajA/Old/RecF-like"/>
</dbReference>
<dbReference type="InterPro" id="IPR027417">
    <property type="entry name" value="P-loop_NTPase"/>
</dbReference>
<dbReference type="PANTHER" id="PTHR32114:SF2">
    <property type="entry name" value="ABC TRANSPORTER ABCH.3"/>
    <property type="match status" value="1"/>
</dbReference>
<protein>
    <recommendedName>
        <fullName evidence="3">Nuclease SbcCD subunit C</fullName>
    </recommendedName>
</protein>
<evidence type="ECO:0000256" key="2">
    <source>
        <dbReference type="ARBA" id="ARBA00011322"/>
    </source>
</evidence>
<dbReference type="RefSeq" id="WP_378045325.1">
    <property type="nucleotide sequence ID" value="NZ_JBHMDN010000007.1"/>
</dbReference>
<proteinExistence type="inferred from homology"/>
<reference evidence="7" key="1">
    <citation type="journal article" date="2019" name="Int. J. Syst. Evol. Microbiol.">
        <title>The Global Catalogue of Microorganisms (GCM) 10K type strain sequencing project: providing services to taxonomists for standard genome sequencing and annotation.</title>
        <authorList>
            <consortium name="The Broad Institute Genomics Platform"/>
            <consortium name="The Broad Institute Genome Sequencing Center for Infectious Disease"/>
            <person name="Wu L."/>
            <person name="Ma J."/>
        </authorList>
    </citation>
    <scope>NUCLEOTIDE SEQUENCE [LARGE SCALE GENOMIC DNA]</scope>
    <source>
        <strain evidence="7">KCTC 12907</strain>
    </source>
</reference>
<feature type="coiled-coil region" evidence="4">
    <location>
        <begin position="568"/>
        <end position="595"/>
    </location>
</feature>
<dbReference type="Gene3D" id="3.40.50.300">
    <property type="entry name" value="P-loop containing nucleotide triphosphate hydrolases"/>
    <property type="match status" value="2"/>
</dbReference>
<feature type="domain" description="Endonuclease GajA/Old nuclease/RecF-like AAA" evidence="5">
    <location>
        <begin position="1"/>
        <end position="351"/>
    </location>
</feature>
<gene>
    <name evidence="6" type="ORF">ACFQMJ_07560</name>
</gene>
<name>A0ABW2F694_9BACL</name>
<feature type="coiled-coil region" evidence="4">
    <location>
        <begin position="291"/>
        <end position="318"/>
    </location>
</feature>
<accession>A0ABW2F694</accession>